<dbReference type="GO" id="GO:0015937">
    <property type="term" value="P:coenzyme A biosynthetic process"/>
    <property type="evidence" value="ECO:0007669"/>
    <property type="project" value="UniProtKB-UniRule"/>
</dbReference>
<evidence type="ECO:0000256" key="1">
    <source>
        <dbReference type="ARBA" id="ARBA00022741"/>
    </source>
</evidence>
<dbReference type="UniPathway" id="UPA00241">
    <property type="reaction ID" value="UER00356"/>
</dbReference>
<dbReference type="Proteomes" id="UP000000628">
    <property type="component" value="Chromosome"/>
</dbReference>
<sequence length="195" mass="20842">MGLTGGIASGKSTVAECLRDLGAVVVDHDGLARQVVEPGSSGLAEIVARFGAGVLQPDGSLDRGALGAVVFGDPKARGLLNSIVHPRVVDAARVAQLAAQEAGALVVVHDIPLLVETGQAGDFDVVLVVEAPEDVRVERMVRDRGMRSDDARARIRAQASDDERRAVADVVFRNDGSRKDLCDQVVRWWDRWSDR</sequence>
<evidence type="ECO:0000313" key="6">
    <source>
        <dbReference type="Proteomes" id="UP000000628"/>
    </source>
</evidence>
<dbReference type="Gene3D" id="3.40.50.300">
    <property type="entry name" value="P-loop containing nucleotide triphosphate hydrolases"/>
    <property type="match status" value="1"/>
</dbReference>
<evidence type="ECO:0000256" key="2">
    <source>
        <dbReference type="ARBA" id="ARBA00022840"/>
    </source>
</evidence>
<dbReference type="GO" id="GO:0004140">
    <property type="term" value="F:dephospho-CoA kinase activity"/>
    <property type="evidence" value="ECO:0007669"/>
    <property type="project" value="UniProtKB-UniRule"/>
</dbReference>
<dbReference type="EMBL" id="CP001706">
    <property type="protein sequence ID" value="ACV08888.1"/>
    <property type="molecule type" value="Genomic_DNA"/>
</dbReference>
<keyword evidence="3 5" id="KW-0808">Transferase</keyword>
<gene>
    <name evidence="3" type="primary">coaE</name>
    <name evidence="5" type="ordered locus">Jden_1232</name>
</gene>
<keyword evidence="3" id="KW-0173">Coenzyme A biosynthesis</keyword>
<keyword evidence="2 3" id="KW-0067">ATP-binding</keyword>
<dbReference type="NCBIfam" id="NF002879">
    <property type="entry name" value="PRK03333.1"/>
    <property type="match status" value="1"/>
</dbReference>
<feature type="binding site" evidence="3">
    <location>
        <begin position="8"/>
        <end position="13"/>
    </location>
    <ligand>
        <name>ATP</name>
        <dbReference type="ChEBI" id="CHEBI:30616"/>
    </ligand>
</feature>
<name>C7R431_JONDD</name>
<dbReference type="InterPro" id="IPR001977">
    <property type="entry name" value="Depp_CoAkinase"/>
</dbReference>
<dbReference type="GO" id="GO:0005737">
    <property type="term" value="C:cytoplasm"/>
    <property type="evidence" value="ECO:0007669"/>
    <property type="project" value="UniProtKB-SubCell"/>
</dbReference>
<comment type="subcellular location">
    <subcellularLocation>
        <location evidence="3">Cytoplasm</location>
    </subcellularLocation>
</comment>
<organism evidence="5 6">
    <name type="scientific">Jonesia denitrificans (strain ATCC 14870 / DSM 20603 / BCRC 15368 / CIP 55.134 / JCM 11481 / NBRC 15587 / NCTC 10816 / Prevot 55134)</name>
    <name type="common">Listeria denitrificans</name>
    <dbReference type="NCBI Taxonomy" id="471856"/>
    <lineage>
        <taxon>Bacteria</taxon>
        <taxon>Bacillati</taxon>
        <taxon>Actinomycetota</taxon>
        <taxon>Actinomycetes</taxon>
        <taxon>Micrococcales</taxon>
        <taxon>Jonesiaceae</taxon>
        <taxon>Jonesia</taxon>
    </lineage>
</organism>
<proteinExistence type="inferred from homology"/>
<dbReference type="EC" id="2.7.1.24" evidence="3 4"/>
<dbReference type="HOGENOM" id="CLU_057180_1_1_11"/>
<dbReference type="AlphaFoldDB" id="C7R431"/>
<comment type="pathway">
    <text evidence="3">Cofactor biosynthesis; coenzyme A biosynthesis; CoA from (R)-pantothenate: step 5/5.</text>
</comment>
<comment type="function">
    <text evidence="3">Catalyzes the phosphorylation of the 3'-hydroxyl group of dephosphocoenzyme A to form coenzyme A.</text>
</comment>
<dbReference type="InterPro" id="IPR027417">
    <property type="entry name" value="P-loop_NTPase"/>
</dbReference>
<keyword evidence="6" id="KW-1185">Reference proteome</keyword>
<dbReference type="CDD" id="cd02022">
    <property type="entry name" value="DPCK"/>
    <property type="match status" value="1"/>
</dbReference>
<evidence type="ECO:0000313" key="5">
    <source>
        <dbReference type="EMBL" id="ACV08888.1"/>
    </source>
</evidence>
<dbReference type="NCBIfam" id="TIGR00152">
    <property type="entry name" value="dephospho-CoA kinase"/>
    <property type="match status" value="1"/>
</dbReference>
<keyword evidence="3 5" id="KW-0418">Kinase</keyword>
<evidence type="ECO:0000256" key="4">
    <source>
        <dbReference type="NCBIfam" id="TIGR00152"/>
    </source>
</evidence>
<comment type="similarity">
    <text evidence="3">Belongs to the CoaE family.</text>
</comment>
<accession>C7R431</accession>
<dbReference type="eggNOG" id="COG0237">
    <property type="taxonomic scope" value="Bacteria"/>
</dbReference>
<evidence type="ECO:0000256" key="3">
    <source>
        <dbReference type="HAMAP-Rule" id="MF_00376"/>
    </source>
</evidence>
<dbReference type="Pfam" id="PF01121">
    <property type="entry name" value="CoaE"/>
    <property type="match status" value="1"/>
</dbReference>
<protein>
    <recommendedName>
        <fullName evidence="3 4">Dephospho-CoA kinase</fullName>
        <ecNumber evidence="3 4">2.7.1.24</ecNumber>
    </recommendedName>
    <alternativeName>
        <fullName evidence="3">Dephosphocoenzyme A kinase</fullName>
    </alternativeName>
</protein>
<keyword evidence="3" id="KW-0963">Cytoplasm</keyword>
<keyword evidence="1 3" id="KW-0547">Nucleotide-binding</keyword>
<dbReference type="SUPFAM" id="SSF52540">
    <property type="entry name" value="P-loop containing nucleoside triphosphate hydrolases"/>
    <property type="match status" value="1"/>
</dbReference>
<reference evidence="5 6" key="1">
    <citation type="journal article" date="2009" name="Stand. Genomic Sci.">
        <title>Complete genome sequence of Jonesia denitrificans type strain (Prevot 55134).</title>
        <authorList>
            <person name="Pukall R."/>
            <person name="Gehrich-Schroter G."/>
            <person name="Lapidus A."/>
            <person name="Nolan M."/>
            <person name="Glavina Del Rio T."/>
            <person name="Lucas S."/>
            <person name="Chen F."/>
            <person name="Tice H."/>
            <person name="Pitluck S."/>
            <person name="Cheng J.F."/>
            <person name="Copeland A."/>
            <person name="Saunders E."/>
            <person name="Brettin T."/>
            <person name="Detter J.C."/>
            <person name="Bruce D."/>
            <person name="Goodwin L."/>
            <person name="Pati A."/>
            <person name="Ivanova N."/>
            <person name="Mavromatis K."/>
            <person name="Ovchinnikova G."/>
            <person name="Chen A."/>
            <person name="Palaniappan K."/>
            <person name="Land M."/>
            <person name="Hauser L."/>
            <person name="Chang Y.J."/>
            <person name="Jeffries C.D."/>
            <person name="Chain P."/>
            <person name="Goker M."/>
            <person name="Bristow J."/>
            <person name="Eisen J.A."/>
            <person name="Markowitz V."/>
            <person name="Hugenholtz P."/>
            <person name="Kyrpides N.C."/>
            <person name="Klenk H.P."/>
            <person name="Han C."/>
        </authorList>
    </citation>
    <scope>NUCLEOTIDE SEQUENCE [LARGE SCALE GENOMIC DNA]</scope>
    <source>
        <strain evidence="6">ATCC 14870 / DSM 20603 / BCRC 15368 / CIP 55.134 / JCM 11481 / NBRC 15587 / NCTC 10816 / Prevot 55134</strain>
    </source>
</reference>
<dbReference type="STRING" id="471856.Jden_1232"/>
<dbReference type="PANTHER" id="PTHR10695">
    <property type="entry name" value="DEPHOSPHO-COA KINASE-RELATED"/>
    <property type="match status" value="1"/>
</dbReference>
<dbReference type="PROSITE" id="PS51219">
    <property type="entry name" value="DPCK"/>
    <property type="match status" value="1"/>
</dbReference>
<dbReference type="GO" id="GO:0005524">
    <property type="term" value="F:ATP binding"/>
    <property type="evidence" value="ECO:0007669"/>
    <property type="project" value="UniProtKB-UniRule"/>
</dbReference>
<comment type="catalytic activity">
    <reaction evidence="3">
        <text>3'-dephospho-CoA + ATP = ADP + CoA + H(+)</text>
        <dbReference type="Rhea" id="RHEA:18245"/>
        <dbReference type="ChEBI" id="CHEBI:15378"/>
        <dbReference type="ChEBI" id="CHEBI:30616"/>
        <dbReference type="ChEBI" id="CHEBI:57287"/>
        <dbReference type="ChEBI" id="CHEBI:57328"/>
        <dbReference type="ChEBI" id="CHEBI:456216"/>
        <dbReference type="EC" id="2.7.1.24"/>
    </reaction>
</comment>
<dbReference type="HAMAP" id="MF_00376">
    <property type="entry name" value="Dephospho_CoA_kinase"/>
    <property type="match status" value="1"/>
</dbReference>
<dbReference type="KEGG" id="jde:Jden_1232"/>
<dbReference type="PANTHER" id="PTHR10695:SF46">
    <property type="entry name" value="BIFUNCTIONAL COENZYME A SYNTHASE-RELATED"/>
    <property type="match status" value="1"/>
</dbReference>